<dbReference type="AlphaFoldDB" id="A0A3N4I8L4"/>
<accession>A0A3N4I8L4</accession>
<name>A0A3N4I8L4_ASCIM</name>
<protein>
    <submittedName>
        <fullName evidence="1">Uncharacterized protein</fullName>
    </submittedName>
</protein>
<keyword evidence="2" id="KW-1185">Reference proteome</keyword>
<evidence type="ECO:0000313" key="1">
    <source>
        <dbReference type="EMBL" id="RPA80470.1"/>
    </source>
</evidence>
<dbReference type="EMBL" id="ML119688">
    <property type="protein sequence ID" value="RPA80470.1"/>
    <property type="molecule type" value="Genomic_DNA"/>
</dbReference>
<reference evidence="1 2" key="1">
    <citation type="journal article" date="2018" name="Nat. Ecol. Evol.">
        <title>Pezizomycetes genomes reveal the molecular basis of ectomycorrhizal truffle lifestyle.</title>
        <authorList>
            <person name="Murat C."/>
            <person name="Payen T."/>
            <person name="Noel B."/>
            <person name="Kuo A."/>
            <person name="Morin E."/>
            <person name="Chen J."/>
            <person name="Kohler A."/>
            <person name="Krizsan K."/>
            <person name="Balestrini R."/>
            <person name="Da Silva C."/>
            <person name="Montanini B."/>
            <person name="Hainaut M."/>
            <person name="Levati E."/>
            <person name="Barry K.W."/>
            <person name="Belfiori B."/>
            <person name="Cichocki N."/>
            <person name="Clum A."/>
            <person name="Dockter R.B."/>
            <person name="Fauchery L."/>
            <person name="Guy J."/>
            <person name="Iotti M."/>
            <person name="Le Tacon F."/>
            <person name="Lindquist E.A."/>
            <person name="Lipzen A."/>
            <person name="Malagnac F."/>
            <person name="Mello A."/>
            <person name="Molinier V."/>
            <person name="Miyauchi S."/>
            <person name="Poulain J."/>
            <person name="Riccioni C."/>
            <person name="Rubini A."/>
            <person name="Sitrit Y."/>
            <person name="Splivallo R."/>
            <person name="Traeger S."/>
            <person name="Wang M."/>
            <person name="Zifcakova L."/>
            <person name="Wipf D."/>
            <person name="Zambonelli A."/>
            <person name="Paolocci F."/>
            <person name="Nowrousian M."/>
            <person name="Ottonello S."/>
            <person name="Baldrian P."/>
            <person name="Spatafora J.W."/>
            <person name="Henrissat B."/>
            <person name="Nagy L.G."/>
            <person name="Aury J.M."/>
            <person name="Wincker P."/>
            <person name="Grigoriev I.V."/>
            <person name="Bonfante P."/>
            <person name="Martin F.M."/>
        </authorList>
    </citation>
    <scope>NUCLEOTIDE SEQUENCE [LARGE SCALE GENOMIC DNA]</scope>
    <source>
        <strain evidence="1 2">RN42</strain>
    </source>
</reference>
<proteinExistence type="predicted"/>
<evidence type="ECO:0000313" key="2">
    <source>
        <dbReference type="Proteomes" id="UP000275078"/>
    </source>
</evidence>
<sequence>MVPNDPNLLPIRSVSRESFLVPPEVVVEVVVVAPSQLLLARNIVAAMQQDVGVWDALFHERVKDRKPSQEVLSIRIPWFEHREVDDLDNITKVLASATLLSRRVHPLSFDLESNGRGLPGCCKPIVKLTWRVEHRIRNRFELIGLLDDLAALLRTSDEPLDGPSGGRRDIGSLQSLSWRRLRCRSSFALAVDGGERGEACKFGSGSVSSRLRNHQSRVHQKHSRVDKRPAREEQGAGLLVEIGLHTFVIAWLPIARCPFTTTRR</sequence>
<gene>
    <name evidence="1" type="ORF">BJ508DRAFT_129819</name>
</gene>
<organism evidence="1 2">
    <name type="scientific">Ascobolus immersus RN42</name>
    <dbReference type="NCBI Taxonomy" id="1160509"/>
    <lineage>
        <taxon>Eukaryota</taxon>
        <taxon>Fungi</taxon>
        <taxon>Dikarya</taxon>
        <taxon>Ascomycota</taxon>
        <taxon>Pezizomycotina</taxon>
        <taxon>Pezizomycetes</taxon>
        <taxon>Pezizales</taxon>
        <taxon>Ascobolaceae</taxon>
        <taxon>Ascobolus</taxon>
    </lineage>
</organism>
<dbReference type="Proteomes" id="UP000275078">
    <property type="component" value="Unassembled WGS sequence"/>
</dbReference>